<sequence>MFRKIVVFGCAVVLTGCVTQEQIKKINASARPATASEKALIVSAARDYLIDPYSVRDAEISDVRTLLDTGYLAVCVKANSKNRMGGYTGRTATSVRFKDGKIVGALQDAPGCYMPEVKYYSFPELEALRNL</sequence>
<dbReference type="PROSITE" id="PS51257">
    <property type="entry name" value="PROKAR_LIPOPROTEIN"/>
    <property type="match status" value="1"/>
</dbReference>
<dbReference type="EMBL" id="JACIEZ010000015">
    <property type="protein sequence ID" value="MBB4067156.1"/>
    <property type="molecule type" value="Genomic_DNA"/>
</dbReference>
<comment type="caution">
    <text evidence="1">The sequence shown here is derived from an EMBL/GenBank/DDBJ whole genome shotgun (WGS) entry which is preliminary data.</text>
</comment>
<gene>
    <name evidence="1" type="ORF">GGR23_004385</name>
</gene>
<keyword evidence="2" id="KW-1185">Reference proteome</keyword>
<reference evidence="1 2" key="1">
    <citation type="submission" date="2020-08" db="EMBL/GenBank/DDBJ databases">
        <title>Genomic Encyclopedia of Type Strains, Phase IV (KMG-IV): sequencing the most valuable type-strain genomes for metagenomic binning, comparative biology and taxonomic classification.</title>
        <authorList>
            <person name="Goeker M."/>
        </authorList>
    </citation>
    <scope>NUCLEOTIDE SEQUENCE [LARGE SCALE GENOMIC DNA]</scope>
    <source>
        <strain evidence="1 2">DSM 29853</strain>
    </source>
</reference>
<name>A0A7W6J9C1_9HYPH</name>
<dbReference type="Proteomes" id="UP000528286">
    <property type="component" value="Unassembled WGS sequence"/>
</dbReference>
<evidence type="ECO:0000313" key="2">
    <source>
        <dbReference type="Proteomes" id="UP000528286"/>
    </source>
</evidence>
<evidence type="ECO:0008006" key="3">
    <source>
        <dbReference type="Google" id="ProtNLM"/>
    </source>
</evidence>
<dbReference type="RefSeq" id="WP_183368394.1">
    <property type="nucleotide sequence ID" value="NZ_JACIEZ010000015.1"/>
</dbReference>
<protein>
    <recommendedName>
        <fullName evidence="3">Lipoprotein</fullName>
    </recommendedName>
</protein>
<accession>A0A7W6J9C1</accession>
<dbReference type="AlphaFoldDB" id="A0A7W6J9C1"/>
<proteinExistence type="predicted"/>
<organism evidence="1 2">
    <name type="scientific">Gellertiella hungarica</name>
    <dbReference type="NCBI Taxonomy" id="1572859"/>
    <lineage>
        <taxon>Bacteria</taxon>
        <taxon>Pseudomonadati</taxon>
        <taxon>Pseudomonadota</taxon>
        <taxon>Alphaproteobacteria</taxon>
        <taxon>Hyphomicrobiales</taxon>
        <taxon>Rhizobiaceae</taxon>
        <taxon>Gellertiella</taxon>
    </lineage>
</organism>
<evidence type="ECO:0000313" key="1">
    <source>
        <dbReference type="EMBL" id="MBB4067156.1"/>
    </source>
</evidence>